<dbReference type="PANTHER" id="PTHR11693">
    <property type="entry name" value="ATP SYNTHASE GAMMA CHAIN"/>
    <property type="match status" value="1"/>
</dbReference>
<evidence type="ECO:0000256" key="10">
    <source>
        <dbReference type="HAMAP-Rule" id="MF_00815"/>
    </source>
</evidence>
<dbReference type="PRINTS" id="PR00126">
    <property type="entry name" value="ATPASEGAMMA"/>
</dbReference>
<evidence type="ECO:0000256" key="5">
    <source>
        <dbReference type="ARBA" id="ARBA00022781"/>
    </source>
</evidence>
<gene>
    <name evidence="10" type="primary">atpG</name>
    <name evidence="11" type="ORF">A3I41_02840</name>
</gene>
<evidence type="ECO:0000313" key="12">
    <source>
        <dbReference type="Proteomes" id="UP000176593"/>
    </source>
</evidence>
<keyword evidence="8 10" id="KW-0139">CF(1)</keyword>
<evidence type="ECO:0000256" key="4">
    <source>
        <dbReference type="ARBA" id="ARBA00022448"/>
    </source>
</evidence>
<evidence type="ECO:0000256" key="9">
    <source>
        <dbReference type="ARBA" id="ARBA00023310"/>
    </source>
</evidence>
<evidence type="ECO:0000256" key="8">
    <source>
        <dbReference type="ARBA" id="ARBA00023196"/>
    </source>
</evidence>
<comment type="similarity">
    <text evidence="3 10">Belongs to the ATPase gamma chain family.</text>
</comment>
<evidence type="ECO:0000256" key="1">
    <source>
        <dbReference type="ARBA" id="ARBA00003456"/>
    </source>
</evidence>
<comment type="caution">
    <text evidence="11">The sequence shown here is derived from an EMBL/GenBank/DDBJ whole genome shotgun (WGS) entry which is preliminary data.</text>
</comment>
<evidence type="ECO:0000256" key="7">
    <source>
        <dbReference type="ARBA" id="ARBA00023136"/>
    </source>
</evidence>
<dbReference type="CDD" id="cd12151">
    <property type="entry name" value="F1-ATPase_gamma"/>
    <property type="match status" value="1"/>
</dbReference>
<dbReference type="NCBIfam" id="TIGR01146">
    <property type="entry name" value="ATPsyn_F1gamma"/>
    <property type="match status" value="1"/>
</dbReference>
<proteinExistence type="inferred from homology"/>
<name>A0A1F7VC00_9BACT</name>
<keyword evidence="4 10" id="KW-0813">Transport</keyword>
<protein>
    <recommendedName>
        <fullName evidence="10">ATP synthase gamma chain</fullName>
    </recommendedName>
    <alternativeName>
        <fullName evidence="10">ATP synthase F1 sector gamma subunit</fullName>
    </alternativeName>
    <alternativeName>
        <fullName evidence="10">F-ATPase gamma subunit</fullName>
    </alternativeName>
</protein>
<keyword evidence="5 10" id="KW-0375">Hydrogen ion transport</keyword>
<dbReference type="Pfam" id="PF00231">
    <property type="entry name" value="ATP-synt"/>
    <property type="match status" value="1"/>
</dbReference>
<evidence type="ECO:0000313" key="11">
    <source>
        <dbReference type="EMBL" id="OGL88019.1"/>
    </source>
</evidence>
<dbReference type="PROSITE" id="PS00153">
    <property type="entry name" value="ATPASE_GAMMA"/>
    <property type="match status" value="1"/>
</dbReference>
<evidence type="ECO:0000256" key="3">
    <source>
        <dbReference type="ARBA" id="ARBA00007681"/>
    </source>
</evidence>
<dbReference type="GO" id="GO:0045259">
    <property type="term" value="C:proton-transporting ATP synthase complex"/>
    <property type="evidence" value="ECO:0007669"/>
    <property type="project" value="UniProtKB-KW"/>
</dbReference>
<dbReference type="SUPFAM" id="SSF52943">
    <property type="entry name" value="ATP synthase (F1-ATPase), gamma subunit"/>
    <property type="match status" value="1"/>
</dbReference>
<keyword evidence="7 10" id="KW-0472">Membrane</keyword>
<sequence>MAGQTKAIRRRIKSVTNTRKITKAMELVAASKMRKAMQSVHGTRPYAKLAWNTVISIGSKIDTHLHPLLRTHKKLNRVLLLVISSDRGLAGGFNTNIIRKTFEQIRLYEQANESDEYVEIRTICVGKRVADAMRRADIPIIASFSDITNNTKFEEVLPIGRMVIDEFTKGNYDKVLVAYTDFVSALTQRAVMLELLPLGTSKDLTHGDVEKSGSEEEMKLEYQFEPSAQNVLDRILPRLIETMIYQAVLESAASEHSARMMAMRSATDAAKDMLGDLTFTYNQARQAGITQEIAEISSGAAALES</sequence>
<dbReference type="GO" id="GO:0046933">
    <property type="term" value="F:proton-transporting ATP synthase activity, rotational mechanism"/>
    <property type="evidence" value="ECO:0007669"/>
    <property type="project" value="UniProtKB-UniRule"/>
</dbReference>
<dbReference type="Proteomes" id="UP000176593">
    <property type="component" value="Unassembled WGS sequence"/>
</dbReference>
<evidence type="ECO:0000256" key="6">
    <source>
        <dbReference type="ARBA" id="ARBA00023065"/>
    </source>
</evidence>
<dbReference type="Gene3D" id="1.10.287.80">
    <property type="entry name" value="ATP synthase, gamma subunit, helix hairpin domain"/>
    <property type="match status" value="2"/>
</dbReference>
<dbReference type="GO" id="GO:0042777">
    <property type="term" value="P:proton motive force-driven plasma membrane ATP synthesis"/>
    <property type="evidence" value="ECO:0007669"/>
    <property type="project" value="UniProtKB-UniRule"/>
</dbReference>
<dbReference type="InterPro" id="IPR000131">
    <property type="entry name" value="ATP_synth_F1_gsu"/>
</dbReference>
<comment type="subcellular location">
    <subcellularLocation>
        <location evidence="10">Cell membrane</location>
        <topology evidence="10">Peripheral membrane protein</topology>
    </subcellularLocation>
    <subcellularLocation>
        <location evidence="2">Membrane</location>
        <topology evidence="2">Peripheral membrane protein</topology>
    </subcellularLocation>
</comment>
<dbReference type="EMBL" id="MGEQ01000002">
    <property type="protein sequence ID" value="OGL88019.1"/>
    <property type="molecule type" value="Genomic_DNA"/>
</dbReference>
<dbReference type="GO" id="GO:0005524">
    <property type="term" value="F:ATP binding"/>
    <property type="evidence" value="ECO:0007669"/>
    <property type="project" value="UniProtKB-UniRule"/>
</dbReference>
<dbReference type="PANTHER" id="PTHR11693:SF22">
    <property type="entry name" value="ATP SYNTHASE SUBUNIT GAMMA, MITOCHONDRIAL"/>
    <property type="match status" value="1"/>
</dbReference>
<keyword evidence="10" id="KW-1003">Cell membrane</keyword>
<comment type="function">
    <text evidence="1 10">Produces ATP from ADP in the presence of a proton gradient across the membrane. The gamma chain is believed to be important in regulating ATPase activity and the flow of protons through the CF(0) complex.</text>
</comment>
<reference evidence="11 12" key="1">
    <citation type="journal article" date="2016" name="Nat. Commun.">
        <title>Thousands of microbial genomes shed light on interconnected biogeochemical processes in an aquifer system.</title>
        <authorList>
            <person name="Anantharaman K."/>
            <person name="Brown C.T."/>
            <person name="Hug L.A."/>
            <person name="Sharon I."/>
            <person name="Castelle C.J."/>
            <person name="Probst A.J."/>
            <person name="Thomas B.C."/>
            <person name="Singh A."/>
            <person name="Wilkins M.J."/>
            <person name="Karaoz U."/>
            <person name="Brodie E.L."/>
            <person name="Williams K.H."/>
            <person name="Hubbard S.S."/>
            <person name="Banfield J.F."/>
        </authorList>
    </citation>
    <scope>NUCLEOTIDE SEQUENCE [LARGE SCALE GENOMIC DNA]</scope>
</reference>
<dbReference type="InterPro" id="IPR035968">
    <property type="entry name" value="ATP_synth_F1_ATPase_gsu"/>
</dbReference>
<dbReference type="Gene3D" id="3.40.1380.10">
    <property type="match status" value="1"/>
</dbReference>
<dbReference type="InterPro" id="IPR023632">
    <property type="entry name" value="ATP_synth_F1_gsu_CS"/>
</dbReference>
<dbReference type="GO" id="GO:0005886">
    <property type="term" value="C:plasma membrane"/>
    <property type="evidence" value="ECO:0007669"/>
    <property type="project" value="UniProtKB-SubCell"/>
</dbReference>
<dbReference type="HAMAP" id="MF_00815">
    <property type="entry name" value="ATP_synth_gamma_bact"/>
    <property type="match status" value="1"/>
</dbReference>
<accession>A0A1F7VC00</accession>
<evidence type="ECO:0000256" key="2">
    <source>
        <dbReference type="ARBA" id="ARBA00004170"/>
    </source>
</evidence>
<keyword evidence="6 10" id="KW-0406">Ion transport</keyword>
<keyword evidence="9 10" id="KW-0066">ATP synthesis</keyword>
<organism evidence="11 12">
    <name type="scientific">Candidatus Uhrbacteria bacterium RIFCSPLOWO2_02_FULL_48_18</name>
    <dbReference type="NCBI Taxonomy" id="1802408"/>
    <lineage>
        <taxon>Bacteria</taxon>
        <taxon>Candidatus Uhriibacteriota</taxon>
    </lineage>
</organism>
<comment type="subunit">
    <text evidence="10">F-type ATPases have 2 components, CF(1) - the catalytic core - and CF(0) - the membrane proton channel. CF(1) has five subunits: alpha(3), beta(3), gamma(1), delta(1), epsilon(1). CF(0) has three main subunits: a, b and c.</text>
</comment>
<dbReference type="AlphaFoldDB" id="A0A1F7VC00"/>